<comment type="similarity">
    <text evidence="5">Belongs to the BCAP29/BCAP31 family.</text>
</comment>
<comment type="function">
    <text evidence="5">May play a role in anterograde transport of membrane proteins from the endoplasmic reticulum to the Golgi.</text>
</comment>
<proteinExistence type="inferred from homology"/>
<feature type="transmembrane region" description="Helical" evidence="5">
    <location>
        <begin position="48"/>
        <end position="65"/>
    </location>
</feature>
<evidence type="ECO:0000313" key="8">
    <source>
        <dbReference type="EMBL" id="CAD8956343.1"/>
    </source>
</evidence>
<dbReference type="GO" id="GO:0006886">
    <property type="term" value="P:intracellular protein transport"/>
    <property type="evidence" value="ECO:0007669"/>
    <property type="project" value="UniProtKB-UniRule"/>
</dbReference>
<organism evidence="7">
    <name type="scientific">Hemiselmis andersenii</name>
    <name type="common">Cryptophyte alga</name>
    <dbReference type="NCBI Taxonomy" id="464988"/>
    <lineage>
        <taxon>Eukaryota</taxon>
        <taxon>Cryptophyceae</taxon>
        <taxon>Cryptomonadales</taxon>
        <taxon>Hemiselmidaceae</taxon>
        <taxon>Hemiselmis</taxon>
    </lineage>
</organism>
<keyword evidence="4 5" id="KW-0472">Membrane</keyword>
<dbReference type="PANTHER" id="PTHR12701:SF20">
    <property type="entry name" value="ENDOPLASMIC RETICULUM TRANSMEMBRANE PROTEIN"/>
    <property type="match status" value="1"/>
</dbReference>
<dbReference type="GO" id="GO:0005789">
    <property type="term" value="C:endoplasmic reticulum membrane"/>
    <property type="evidence" value="ECO:0007669"/>
    <property type="project" value="UniProtKB-SubCell"/>
</dbReference>
<dbReference type="AlphaFoldDB" id="A0A6U4KA63"/>
<evidence type="ECO:0000256" key="5">
    <source>
        <dbReference type="RuleBase" id="RU367026"/>
    </source>
</evidence>
<keyword evidence="5" id="KW-0931">ER-Golgi transport</keyword>
<protein>
    <recommendedName>
        <fullName evidence="5">Endoplasmic reticulum transmembrane protein</fullName>
    </recommendedName>
</protein>
<evidence type="ECO:0000256" key="1">
    <source>
        <dbReference type="ARBA" id="ARBA00004141"/>
    </source>
</evidence>
<evidence type="ECO:0000313" key="7">
    <source>
        <dbReference type="EMBL" id="CAD8733717.1"/>
    </source>
</evidence>
<feature type="domain" description="BAP29/BAP31 transmembrane" evidence="6">
    <location>
        <begin position="5"/>
        <end position="127"/>
    </location>
</feature>
<evidence type="ECO:0000313" key="9">
    <source>
        <dbReference type="EMBL" id="CAD8956344.1"/>
    </source>
</evidence>
<dbReference type="InterPro" id="IPR040463">
    <property type="entry name" value="BAP29/BAP31_N"/>
</dbReference>
<comment type="subcellular location">
    <subcellularLocation>
        <location evidence="5">Endoplasmic reticulum membrane</location>
        <topology evidence="5">Multi-pass membrane protein</topology>
    </subcellularLocation>
    <subcellularLocation>
        <location evidence="1">Membrane</location>
        <topology evidence="1">Multi-pass membrane protein</topology>
    </subcellularLocation>
</comment>
<evidence type="ECO:0000259" key="6">
    <source>
        <dbReference type="Pfam" id="PF05529"/>
    </source>
</evidence>
<evidence type="ECO:0000256" key="2">
    <source>
        <dbReference type="ARBA" id="ARBA00022692"/>
    </source>
</evidence>
<keyword evidence="2 5" id="KW-0812">Transmembrane</keyword>
<dbReference type="InterPro" id="IPR008417">
    <property type="entry name" value="BAP29/BAP31"/>
</dbReference>
<reference evidence="7" key="1">
    <citation type="submission" date="2021-01" db="EMBL/GenBank/DDBJ databases">
        <authorList>
            <person name="Corre E."/>
            <person name="Pelletier E."/>
            <person name="Niang G."/>
            <person name="Scheremetjew M."/>
            <person name="Finn R."/>
            <person name="Kale V."/>
            <person name="Holt S."/>
            <person name="Cochrane G."/>
            <person name="Meng A."/>
            <person name="Brown T."/>
            <person name="Cohen L."/>
        </authorList>
    </citation>
    <scope>NUCLEOTIDE SEQUENCE</scope>
    <source>
        <strain evidence="7">CCMP441</strain>
        <strain evidence="8">CCMP644</strain>
    </source>
</reference>
<name>A0A6U4KA63_HEMAN</name>
<evidence type="ECO:0000256" key="3">
    <source>
        <dbReference type="ARBA" id="ARBA00022989"/>
    </source>
</evidence>
<gene>
    <name evidence="8" type="ORF">HAND00432_LOCUS10881</name>
    <name evidence="9" type="ORF">HAND00432_LOCUS10882</name>
    <name evidence="7" type="ORF">HAND1043_LOCUS208</name>
</gene>
<evidence type="ECO:0000256" key="4">
    <source>
        <dbReference type="ARBA" id="ARBA00023136"/>
    </source>
</evidence>
<dbReference type="EMBL" id="HBFK01000316">
    <property type="protein sequence ID" value="CAD8733717.1"/>
    <property type="molecule type" value="Transcribed_RNA"/>
</dbReference>
<dbReference type="GO" id="GO:0006888">
    <property type="term" value="P:endoplasmic reticulum to Golgi vesicle-mediated transport"/>
    <property type="evidence" value="ECO:0007669"/>
    <property type="project" value="UniProtKB-UniRule"/>
</dbReference>
<keyword evidence="3 5" id="KW-1133">Transmembrane helix</keyword>
<dbReference type="PANTHER" id="PTHR12701">
    <property type="entry name" value="BCR-ASSOCIATED PROTEIN, BAP"/>
    <property type="match status" value="1"/>
</dbReference>
<dbReference type="GO" id="GO:0070973">
    <property type="term" value="P:protein localization to endoplasmic reticulum exit site"/>
    <property type="evidence" value="ECO:0007669"/>
    <property type="project" value="UniProtKB-UniRule"/>
</dbReference>
<sequence length="132" mass="15293">MDPGWLLLFILLVTEAAALSILILPMPNNTIRGWVLNFFSKTWAGSNILRYMTFFLLLLNVLYFGSSMSSIYSVEAFDLQTCEAKLDYFRHERNSYITGFGLFLFVVLQRIVMIQTQLHDTRDKVKAINKKN</sequence>
<feature type="transmembrane region" description="Helical" evidence="5">
    <location>
        <begin position="6"/>
        <end position="27"/>
    </location>
</feature>
<keyword evidence="5" id="KW-0256">Endoplasmic reticulum</keyword>
<keyword evidence="5" id="KW-0653">Protein transport</keyword>
<dbReference type="EMBL" id="HBFX01017963">
    <property type="protein sequence ID" value="CAD8956343.1"/>
    <property type="molecule type" value="Transcribed_RNA"/>
</dbReference>
<keyword evidence="5" id="KW-0813">Transport</keyword>
<accession>A0A6U4KA63</accession>
<feature type="transmembrane region" description="Helical" evidence="5">
    <location>
        <begin position="96"/>
        <end position="114"/>
    </location>
</feature>
<dbReference type="Pfam" id="PF05529">
    <property type="entry name" value="Bap31"/>
    <property type="match status" value="1"/>
</dbReference>
<dbReference type="EMBL" id="HBFX01017964">
    <property type="protein sequence ID" value="CAD8956344.1"/>
    <property type="molecule type" value="Transcribed_RNA"/>
</dbReference>